<reference evidence="7 8" key="1">
    <citation type="journal article" date="2015" name="Plant Cell">
        <title>Oil accumulation by the oleaginous diatom Fistulifera solaris as revealed by the genome and transcriptome.</title>
        <authorList>
            <person name="Tanaka T."/>
            <person name="Maeda Y."/>
            <person name="Veluchamy A."/>
            <person name="Tanaka M."/>
            <person name="Abida H."/>
            <person name="Marechal E."/>
            <person name="Bowler C."/>
            <person name="Muto M."/>
            <person name="Sunaga Y."/>
            <person name="Tanaka M."/>
            <person name="Yoshino T."/>
            <person name="Taniguchi T."/>
            <person name="Fukuda Y."/>
            <person name="Nemoto M."/>
            <person name="Matsumoto M."/>
            <person name="Wong P.S."/>
            <person name="Aburatani S."/>
            <person name="Fujibuchi W."/>
        </authorList>
    </citation>
    <scope>NUCLEOTIDE SEQUENCE [LARGE SCALE GENOMIC DNA]</scope>
    <source>
        <strain evidence="7 8">JPCC DA0580</strain>
    </source>
</reference>
<evidence type="ECO:0000256" key="1">
    <source>
        <dbReference type="ARBA" id="ARBA00022679"/>
    </source>
</evidence>
<dbReference type="PANTHER" id="PTHR24348">
    <property type="entry name" value="SERINE/THREONINE-PROTEIN KINASE UNC-51-RELATED"/>
    <property type="match status" value="1"/>
</dbReference>
<dbReference type="GO" id="GO:0005776">
    <property type="term" value="C:autophagosome"/>
    <property type="evidence" value="ECO:0007669"/>
    <property type="project" value="TreeGrafter"/>
</dbReference>
<dbReference type="Pfam" id="PF12063">
    <property type="entry name" value="ATG1-like_MIT1"/>
    <property type="match status" value="1"/>
</dbReference>
<feature type="binding site" evidence="5">
    <location>
        <position position="51"/>
    </location>
    <ligand>
        <name>ATP</name>
        <dbReference type="ChEBI" id="CHEBI:30616"/>
    </ligand>
</feature>
<dbReference type="GO" id="GO:0000045">
    <property type="term" value="P:autophagosome assembly"/>
    <property type="evidence" value="ECO:0007669"/>
    <property type="project" value="TreeGrafter"/>
</dbReference>
<dbReference type="EC" id="2.7.11.1" evidence="7"/>
<dbReference type="SMART" id="SM00220">
    <property type="entry name" value="S_TKc"/>
    <property type="match status" value="1"/>
</dbReference>
<evidence type="ECO:0000256" key="2">
    <source>
        <dbReference type="ARBA" id="ARBA00022741"/>
    </source>
</evidence>
<evidence type="ECO:0000313" key="8">
    <source>
        <dbReference type="Proteomes" id="UP000198406"/>
    </source>
</evidence>
<dbReference type="PROSITE" id="PS50011">
    <property type="entry name" value="PROTEIN_KINASE_DOM"/>
    <property type="match status" value="1"/>
</dbReference>
<comment type="caution">
    <text evidence="7">The sequence shown here is derived from an EMBL/GenBank/DDBJ whole genome shotgun (WGS) entry which is preliminary data.</text>
</comment>
<evidence type="ECO:0000259" key="6">
    <source>
        <dbReference type="PROSITE" id="PS50011"/>
    </source>
</evidence>
<dbReference type="InParanoid" id="A0A1Z5J9I6"/>
<feature type="domain" description="Protein kinase" evidence="6">
    <location>
        <begin position="18"/>
        <end position="308"/>
    </location>
</feature>
<dbReference type="GO" id="GO:0016020">
    <property type="term" value="C:membrane"/>
    <property type="evidence" value="ECO:0007669"/>
    <property type="project" value="TreeGrafter"/>
</dbReference>
<dbReference type="GO" id="GO:0005524">
    <property type="term" value="F:ATP binding"/>
    <property type="evidence" value="ECO:0007669"/>
    <property type="project" value="UniProtKB-UniRule"/>
</dbReference>
<dbReference type="InterPro" id="IPR045269">
    <property type="entry name" value="Atg1-like"/>
</dbReference>
<protein>
    <submittedName>
        <fullName evidence="7">Serine/threonine-protein kinase ULK2</fullName>
        <ecNumber evidence="7">2.7.11.1</ecNumber>
    </submittedName>
</protein>
<evidence type="ECO:0000256" key="5">
    <source>
        <dbReference type="PROSITE-ProRule" id="PRU10141"/>
    </source>
</evidence>
<dbReference type="EMBL" id="BDSP01000022">
    <property type="protein sequence ID" value="GAX10650.1"/>
    <property type="molecule type" value="Genomic_DNA"/>
</dbReference>
<dbReference type="InterPro" id="IPR000719">
    <property type="entry name" value="Prot_kinase_dom"/>
</dbReference>
<dbReference type="OrthoDB" id="346907at2759"/>
<dbReference type="Pfam" id="PF00069">
    <property type="entry name" value="Pkinase"/>
    <property type="match status" value="1"/>
</dbReference>
<dbReference type="GO" id="GO:0000407">
    <property type="term" value="C:phagophore assembly site"/>
    <property type="evidence" value="ECO:0007669"/>
    <property type="project" value="TreeGrafter"/>
</dbReference>
<dbReference type="PROSITE" id="PS00108">
    <property type="entry name" value="PROTEIN_KINASE_ST"/>
    <property type="match status" value="1"/>
</dbReference>
<dbReference type="InterPro" id="IPR022708">
    <property type="entry name" value="Atg1-like_tMIT"/>
</dbReference>
<dbReference type="InterPro" id="IPR017441">
    <property type="entry name" value="Protein_kinase_ATP_BS"/>
</dbReference>
<dbReference type="InterPro" id="IPR008271">
    <property type="entry name" value="Ser/Thr_kinase_AS"/>
</dbReference>
<dbReference type="InterPro" id="IPR011009">
    <property type="entry name" value="Kinase-like_dom_sf"/>
</dbReference>
<dbReference type="GO" id="GO:0010506">
    <property type="term" value="P:regulation of autophagy"/>
    <property type="evidence" value="ECO:0007669"/>
    <property type="project" value="InterPro"/>
</dbReference>
<dbReference type="SUPFAM" id="SSF56112">
    <property type="entry name" value="Protein kinase-like (PK-like)"/>
    <property type="match status" value="1"/>
</dbReference>
<evidence type="ECO:0000256" key="4">
    <source>
        <dbReference type="ARBA" id="ARBA00022840"/>
    </source>
</evidence>
<evidence type="ECO:0000256" key="3">
    <source>
        <dbReference type="ARBA" id="ARBA00022777"/>
    </source>
</evidence>
<keyword evidence="2 5" id="KW-0547">Nucleotide-binding</keyword>
<dbReference type="AlphaFoldDB" id="A0A1Z5J9I6"/>
<keyword evidence="8" id="KW-1185">Reference proteome</keyword>
<keyword evidence="4 5" id="KW-0067">ATP-binding</keyword>
<name>A0A1Z5J9I6_FISSO</name>
<dbReference type="GO" id="GO:0004674">
    <property type="term" value="F:protein serine/threonine kinase activity"/>
    <property type="evidence" value="ECO:0007669"/>
    <property type="project" value="UniProtKB-EC"/>
</dbReference>
<sequence>MNHELYLPQSKVKVVAGYALQHRLGSGSFAVVYKGVRLPSANKGPDTVAVKAISRTSEKLTKKVLQNLEIEITILRTYQHPNIVCMHQVQKTERHFYLLLEYCAGGDVQGLIRSRAAGRLSERLTRRLMRDLKAGLQFLWGQELIHRDIKPQNLLLTGPLPLDEEDDPAQTPAMEQERRDANFPSSQFCLKIADFGFARHLQSQSLAETLCGSPIYMAPEILQHQRYDAKADLWSVGTVLFEMISGKPPFHGENHIDLLKNIKMKAVRLPLDVRVSPECVTLLRLLLNRNPISRAGFKEFFEANDRFVALGCNGASVHDPGCCRPVVGDLETIPENDGRAVAGCSGGETASSTEITTTTAMPQSLPVAMLNVGETTAYTTPRLGPLQNSAPGMVSQAHYPSMQGTLTPLVPSPPSTAHYLKMPQGAPEPPALELTAGRISTATPMQEMETCHRSQTINSNLQNSTDDNSYVMVEHGSIASAKNTTVAWKESSYRPTVPGTSPILGGRREYPTLLQARGMLSTSPGTGGTLLGMFSSGKTRQIGGGNPTTTKRAESQLQEVATMLATAEDIGRRAITVAHVGDNRAFLALRLISMNESCTSMLSATAMDDIEEESRYNDCGNVTDDSSATDVMAVTRRRRGSSMSDKSMEKADEAEEMPFAINTEPLPSLDTTIPTRRVSNSSITGSKMVKPTPSLIRSYFSDALLCYLKALTMLKGAVSAVTKVSQELEGWQRHIISTSHTNHLQQLKKRLEVTTEWLAGQFRGVLERADATNAEISKVSVPTGEQIRCPSVEELIYNHAMTCGREGAVKQLLGQLENARSCYRSAGLLVETLLMEQRLGGDDKMVLENYVDGFAARINEVDQSMLHQRRMSAGGSSRRASGVISLVGQDN</sequence>
<dbReference type="PANTHER" id="PTHR24348:SF22">
    <property type="entry name" value="NON-SPECIFIC SERINE_THREONINE PROTEIN KINASE"/>
    <property type="match status" value="1"/>
</dbReference>
<keyword evidence="3 7" id="KW-0418">Kinase</keyword>
<organism evidence="7 8">
    <name type="scientific">Fistulifera solaris</name>
    <name type="common">Oleaginous diatom</name>
    <dbReference type="NCBI Taxonomy" id="1519565"/>
    <lineage>
        <taxon>Eukaryota</taxon>
        <taxon>Sar</taxon>
        <taxon>Stramenopiles</taxon>
        <taxon>Ochrophyta</taxon>
        <taxon>Bacillariophyta</taxon>
        <taxon>Bacillariophyceae</taxon>
        <taxon>Bacillariophycidae</taxon>
        <taxon>Naviculales</taxon>
        <taxon>Naviculaceae</taxon>
        <taxon>Fistulifera</taxon>
    </lineage>
</organism>
<dbReference type="Gene3D" id="1.10.510.10">
    <property type="entry name" value="Transferase(Phosphotransferase) domain 1"/>
    <property type="match status" value="1"/>
</dbReference>
<gene>
    <name evidence="7" type="ORF">FisN_14Lh158</name>
</gene>
<evidence type="ECO:0000313" key="7">
    <source>
        <dbReference type="EMBL" id="GAX10650.1"/>
    </source>
</evidence>
<dbReference type="GO" id="GO:0005829">
    <property type="term" value="C:cytosol"/>
    <property type="evidence" value="ECO:0007669"/>
    <property type="project" value="TreeGrafter"/>
</dbReference>
<dbReference type="Proteomes" id="UP000198406">
    <property type="component" value="Unassembled WGS sequence"/>
</dbReference>
<keyword evidence="1 7" id="KW-0808">Transferase</keyword>
<accession>A0A1Z5J9I6</accession>
<dbReference type="PROSITE" id="PS00107">
    <property type="entry name" value="PROTEIN_KINASE_ATP"/>
    <property type="match status" value="1"/>
</dbReference>
<proteinExistence type="predicted"/>